<dbReference type="InterPro" id="IPR052551">
    <property type="entry name" value="UV-DNA_repair_photolyase"/>
</dbReference>
<dbReference type="PANTHER" id="PTHR38657">
    <property type="entry name" value="SLR1343 PROTEIN"/>
    <property type="match status" value="1"/>
</dbReference>
<dbReference type="PANTHER" id="PTHR38657:SF1">
    <property type="entry name" value="SLR1343 PROTEIN"/>
    <property type="match status" value="1"/>
</dbReference>
<keyword evidence="2" id="KW-1185">Reference proteome</keyword>
<comment type="caution">
    <text evidence="1">The sequence shown here is derived from an EMBL/GenBank/DDBJ whole genome shotgun (WGS) entry which is preliminary data.</text>
</comment>
<accession>A0ABV1NV15</accession>
<sequence length="503" mass="56946">MPDTDPSRHVRLVLPHQLFAAHLDAPAGTVFVLLEHDLLFRQYRFHAQKLVLHRASMVRFAERLREAGHEVEHVETSASATSHDRLVDCLDRLRPTQVSVYDVVDDWLSRDLTAALADHGYELRSEDVLETPCFLTSRADVAEQVGSGGRTARMQHFYAWQRRRLDVLVEGDQPVGGQWSFDADNRKKLPKQHPVPAVARPGADGGPERHPAVADAIAWVGEEFPDAPGDAEAFAWPTSHDEAEAMLEEFLAERFTEFGPFEDAISREHPWVFHALLTPGLNIGLVTPAHVLERALDVGSSEEVPLASLEGFVRQLIGWREYMRATYVVHGRRMRSGNRLAHTRPLAEGWWTARTGLAPVDLVLERVLAHGYAHHIERLMVLGNAMCLLRAEPDAAYEWFMEMFVDAYDWVMVPNVYAMSQFAAGEAITTKPYVSGSNYLRKMSDLPAGEWREDWDALYWTFVRDHHDVFAGNARSRMIANLYDGLDPSTKAAHTRRAHRWLS</sequence>
<evidence type="ECO:0000313" key="2">
    <source>
        <dbReference type="Proteomes" id="UP001482520"/>
    </source>
</evidence>
<dbReference type="InterPro" id="IPR014729">
    <property type="entry name" value="Rossmann-like_a/b/a_fold"/>
</dbReference>
<organism evidence="1 2">
    <name type="scientific">Nocardioides kribbensis</name>
    <dbReference type="NCBI Taxonomy" id="305517"/>
    <lineage>
        <taxon>Bacteria</taxon>
        <taxon>Bacillati</taxon>
        <taxon>Actinomycetota</taxon>
        <taxon>Actinomycetes</taxon>
        <taxon>Propionibacteriales</taxon>
        <taxon>Nocardioidaceae</taxon>
        <taxon>Nocardioides</taxon>
    </lineage>
</organism>
<dbReference type="Proteomes" id="UP001482520">
    <property type="component" value="Unassembled WGS sequence"/>
</dbReference>
<dbReference type="InterPro" id="IPR007357">
    <property type="entry name" value="PhrB-like"/>
</dbReference>
<protein>
    <submittedName>
        <fullName evidence="1">Cryptochrome/photolyase family protein</fullName>
    </submittedName>
</protein>
<dbReference type="Gene3D" id="1.10.10.1710">
    <property type="entry name" value="Deoxyribodipyrimidine photolyase-related"/>
    <property type="match status" value="1"/>
</dbReference>
<dbReference type="Pfam" id="PF04244">
    <property type="entry name" value="DPRP"/>
    <property type="match status" value="1"/>
</dbReference>
<reference evidence="1 2" key="1">
    <citation type="submission" date="2024-02" db="EMBL/GenBank/DDBJ databases">
        <title>Full genome sequence of Nocardioides kribbensis.</title>
        <authorList>
            <person name="Poletto B.L."/>
            <person name="Silva G."/>
            <person name="Galante D."/>
            <person name="Campos K.R."/>
            <person name="Santos M.B.N."/>
            <person name="Sacchi C.T."/>
        </authorList>
    </citation>
    <scope>NUCLEOTIDE SEQUENCE [LARGE SCALE GENOMIC DNA]</scope>
    <source>
        <strain evidence="1 2">O4R</strain>
    </source>
</reference>
<name>A0ABV1NV15_9ACTN</name>
<dbReference type="InterPro" id="IPR036134">
    <property type="entry name" value="Crypto/Photolyase_FAD-like_sf"/>
</dbReference>
<dbReference type="Gene3D" id="3.40.50.620">
    <property type="entry name" value="HUPs"/>
    <property type="match status" value="1"/>
</dbReference>
<proteinExistence type="predicted"/>
<dbReference type="Gene3D" id="1.10.579.10">
    <property type="entry name" value="DNA Cyclobutane Dipyrimidine Photolyase, subunit A, domain 3"/>
    <property type="match status" value="1"/>
</dbReference>
<dbReference type="Gene3D" id="1.25.40.80">
    <property type="match status" value="1"/>
</dbReference>
<dbReference type="SUPFAM" id="SSF48173">
    <property type="entry name" value="Cryptochrome/photolyase FAD-binding domain"/>
    <property type="match status" value="1"/>
</dbReference>
<dbReference type="EMBL" id="JBEGDP010000002">
    <property type="protein sequence ID" value="MEQ7846351.1"/>
    <property type="molecule type" value="Genomic_DNA"/>
</dbReference>
<evidence type="ECO:0000313" key="1">
    <source>
        <dbReference type="EMBL" id="MEQ7846351.1"/>
    </source>
</evidence>
<dbReference type="RefSeq" id="WP_349501568.1">
    <property type="nucleotide sequence ID" value="NZ_JBEFCX010000461.1"/>
</dbReference>
<gene>
    <name evidence="1" type="ORF">V6R90_03605</name>
</gene>